<accession>A0A4R3VAM7</accession>
<dbReference type="AlphaFoldDB" id="A0A4R3VAM7"/>
<evidence type="ECO:0000256" key="2">
    <source>
        <dbReference type="SAM" id="SignalP"/>
    </source>
</evidence>
<gene>
    <name evidence="3" type="ORF">EV686_103215</name>
</gene>
<dbReference type="OrthoDB" id="5952682at2"/>
<sequence length="250" mass="28058">MSIVFQRSISRMALTMLASAMASGCASAQFGSKAQAETPEPTVVRSERDARADAEAVTPPMASVQTQPNSTVGELRALIQNRQVDEMRTSYNGTYGASLLFQPETLTYFVALFQQKDFWRVVKTDQHAQAEQLYRRFSEETRALAEEELRGVRLQAEYAYTERQLGQRAAELATLQNDLQTQQRQESVVAARRQQAKAQAEQLAQQQREARQQLQALQRQIRSIEEQQAALGQSRQAKPAQGGKKTLPPK</sequence>
<feature type="chain" id="PRO_5020474047" evidence="2">
    <location>
        <begin position="29"/>
        <end position="250"/>
    </location>
</feature>
<keyword evidence="4" id="KW-1185">Reference proteome</keyword>
<comment type="caution">
    <text evidence="3">The sequence shown here is derived from an EMBL/GenBank/DDBJ whole genome shotgun (WGS) entry which is preliminary data.</text>
</comment>
<evidence type="ECO:0000313" key="3">
    <source>
        <dbReference type="EMBL" id="TCV00634.1"/>
    </source>
</evidence>
<dbReference type="InterPro" id="IPR021350">
    <property type="entry name" value="DUF2968"/>
</dbReference>
<reference evidence="3 4" key="1">
    <citation type="submission" date="2019-03" db="EMBL/GenBank/DDBJ databases">
        <title>Genomic Encyclopedia of Type Strains, Phase IV (KMG-IV): sequencing the most valuable type-strain genomes for metagenomic binning, comparative biology and taxonomic classification.</title>
        <authorList>
            <person name="Goeker M."/>
        </authorList>
    </citation>
    <scope>NUCLEOTIDE SEQUENCE [LARGE SCALE GENOMIC DNA]</scope>
    <source>
        <strain evidence="3 4">DSM 100048</strain>
    </source>
</reference>
<keyword evidence="2" id="KW-0732">Signal</keyword>
<dbReference type="EMBL" id="SMBX01000003">
    <property type="protein sequence ID" value="TCV00634.1"/>
    <property type="molecule type" value="Genomic_DNA"/>
</dbReference>
<dbReference type="Pfam" id="PF11180">
    <property type="entry name" value="DUF2968"/>
    <property type="match status" value="1"/>
</dbReference>
<protein>
    <submittedName>
        <fullName evidence="3">DUF2968 family protein</fullName>
    </submittedName>
</protein>
<organism evidence="3 4">
    <name type="scientific">Paracandidimonas soli</name>
    <dbReference type="NCBI Taxonomy" id="1917182"/>
    <lineage>
        <taxon>Bacteria</taxon>
        <taxon>Pseudomonadati</taxon>
        <taxon>Pseudomonadota</taxon>
        <taxon>Betaproteobacteria</taxon>
        <taxon>Burkholderiales</taxon>
        <taxon>Alcaligenaceae</taxon>
        <taxon>Paracandidimonas</taxon>
    </lineage>
</organism>
<evidence type="ECO:0000256" key="1">
    <source>
        <dbReference type="SAM" id="MobiDB-lite"/>
    </source>
</evidence>
<evidence type="ECO:0000313" key="4">
    <source>
        <dbReference type="Proteomes" id="UP000294692"/>
    </source>
</evidence>
<feature type="signal peptide" evidence="2">
    <location>
        <begin position="1"/>
        <end position="28"/>
    </location>
</feature>
<name>A0A4R3VAM7_9BURK</name>
<dbReference type="RefSeq" id="WP_132475345.1">
    <property type="nucleotide sequence ID" value="NZ_JBHRVM010000001.1"/>
</dbReference>
<feature type="region of interest" description="Disordered" evidence="1">
    <location>
        <begin position="227"/>
        <end position="250"/>
    </location>
</feature>
<dbReference type="PROSITE" id="PS51257">
    <property type="entry name" value="PROKAR_LIPOPROTEIN"/>
    <property type="match status" value="1"/>
</dbReference>
<dbReference type="Proteomes" id="UP000294692">
    <property type="component" value="Unassembled WGS sequence"/>
</dbReference>
<proteinExistence type="predicted"/>